<dbReference type="Pfam" id="PF07556">
    <property type="entry name" value="DUF1538"/>
    <property type="match status" value="2"/>
</dbReference>
<feature type="transmembrane region" description="Helical" evidence="1">
    <location>
        <begin position="261"/>
        <end position="279"/>
    </location>
</feature>
<dbReference type="InterPro" id="IPR011435">
    <property type="entry name" value="UmpAB"/>
</dbReference>
<evidence type="ECO:0000313" key="2">
    <source>
        <dbReference type="EMBL" id="SEQ62006.1"/>
    </source>
</evidence>
<reference evidence="2 3" key="1">
    <citation type="submission" date="2016-10" db="EMBL/GenBank/DDBJ databases">
        <authorList>
            <person name="de Groot N.N."/>
        </authorList>
    </citation>
    <scope>NUCLEOTIDE SEQUENCE [LARGE SCALE GENOMIC DNA]</scope>
    <source>
        <strain evidence="2 3">B25</strain>
    </source>
</reference>
<evidence type="ECO:0000256" key="1">
    <source>
        <dbReference type="SAM" id="Phobius"/>
    </source>
</evidence>
<feature type="transmembrane region" description="Helical" evidence="1">
    <location>
        <begin position="78"/>
        <end position="96"/>
    </location>
</feature>
<feature type="transmembrane region" description="Helical" evidence="1">
    <location>
        <begin position="331"/>
        <end position="358"/>
    </location>
</feature>
<dbReference type="OrthoDB" id="9805989at2"/>
<dbReference type="RefSeq" id="WP_074644305.1">
    <property type="nucleotide sequence ID" value="NZ_FOFU01000007.1"/>
</dbReference>
<accession>A0A1H9HIE1</accession>
<keyword evidence="1" id="KW-1133">Transmembrane helix</keyword>
<proteinExistence type="predicted"/>
<keyword evidence="3" id="KW-1185">Reference proteome</keyword>
<feature type="transmembrane region" description="Helical" evidence="1">
    <location>
        <begin position="202"/>
        <end position="223"/>
    </location>
</feature>
<feature type="transmembrane region" description="Helical" evidence="1">
    <location>
        <begin position="116"/>
        <end position="135"/>
    </location>
</feature>
<protein>
    <recommendedName>
        <fullName evidence="4">DUF1538 domain-containing protein</fullName>
    </recommendedName>
</protein>
<feature type="transmembrane region" description="Helical" evidence="1">
    <location>
        <begin position="434"/>
        <end position="453"/>
    </location>
</feature>
<keyword evidence="1" id="KW-0812">Transmembrane</keyword>
<gene>
    <name evidence="2" type="ORF">SAMN04487977_10716</name>
</gene>
<keyword evidence="1" id="KW-0472">Membrane</keyword>
<feature type="transmembrane region" description="Helical" evidence="1">
    <location>
        <begin position="374"/>
        <end position="396"/>
    </location>
</feature>
<feature type="transmembrane region" description="Helical" evidence="1">
    <location>
        <begin position="459"/>
        <end position="481"/>
    </location>
</feature>
<feature type="transmembrane region" description="Helical" evidence="1">
    <location>
        <begin position="402"/>
        <end position="422"/>
    </location>
</feature>
<dbReference type="AlphaFoldDB" id="A0A1H9HIE1"/>
<name>A0A1H9HIE1_9SPIR</name>
<evidence type="ECO:0000313" key="3">
    <source>
        <dbReference type="Proteomes" id="UP000182360"/>
    </source>
</evidence>
<dbReference type="STRING" id="163.SAMN04487775_101445"/>
<feature type="transmembrane region" description="Helical" evidence="1">
    <location>
        <begin position="147"/>
        <end position="170"/>
    </location>
</feature>
<organism evidence="2 3">
    <name type="scientific">Treponema bryantii</name>
    <dbReference type="NCBI Taxonomy" id="163"/>
    <lineage>
        <taxon>Bacteria</taxon>
        <taxon>Pseudomonadati</taxon>
        <taxon>Spirochaetota</taxon>
        <taxon>Spirochaetia</taxon>
        <taxon>Spirochaetales</taxon>
        <taxon>Treponemataceae</taxon>
        <taxon>Treponema</taxon>
    </lineage>
</organism>
<dbReference type="Proteomes" id="UP000182360">
    <property type="component" value="Unassembled WGS sequence"/>
</dbReference>
<feature type="transmembrane region" description="Helical" evidence="1">
    <location>
        <begin position="12"/>
        <end position="29"/>
    </location>
</feature>
<feature type="transmembrane region" description="Helical" evidence="1">
    <location>
        <begin position="176"/>
        <end position="195"/>
    </location>
</feature>
<dbReference type="EMBL" id="FOFU01000007">
    <property type="protein sequence ID" value="SEQ62006.1"/>
    <property type="molecule type" value="Genomic_DNA"/>
</dbReference>
<feature type="transmembrane region" description="Helical" evidence="1">
    <location>
        <begin position="286"/>
        <end position="311"/>
    </location>
</feature>
<feature type="transmembrane region" description="Helical" evidence="1">
    <location>
        <begin position="35"/>
        <end position="57"/>
    </location>
</feature>
<evidence type="ECO:0008006" key="4">
    <source>
        <dbReference type="Google" id="ProtNLM"/>
    </source>
</evidence>
<sequence>MNILNKLKETAVSVLPVMAIVLFLGLTFVPLDKYLLARFVVGGLLLIIGLTIFLLGVDLGIQPMGERTGSALTKKRSLLLLLFVAFIIGFIVTAAEPDIQVFGDQVRSIFPVVNKTAITFVIAGGVGLFIMLGLLRTVLNLSLKWTFFIAYSVLFLISIFAPESFFGIAFDSGGATTGPMTVPFIMALGIGVSSVRDDNDNSFGLTGVCSIGPVMAVLIYAILLKGPIVDGPLSGAESAAVSNAVSENFAQIAAHVFRESLISIAPLFALFIIFQISLLKMTKRQVIRIIIGFIYAFIGLTIFLIGVKGGFSQAGAELGEKLGSLAVENGGAWYVLLIFTGLLLGAIIVCAEPAVWVLSEQVENVSGGTIKRKVLLIFLSVGTAIAIALAMLRAVTGFNLKYVIIPGYIIAMTLMIFCPSLFSGIAFDSGGVASGPLTSTFVLSFTLGAASSGKGGNDSFGVIALVAMMPLLAIQLMGIIYKLKQGGKK</sequence>